<dbReference type="STRING" id="1685378.AVO44_18360"/>
<accession>A0A0X3TQ58</accession>
<dbReference type="RefSeq" id="WP_169794879.1">
    <property type="nucleotide sequence ID" value="NZ_LQBP01000012.1"/>
</dbReference>
<dbReference type="AlphaFoldDB" id="A0A0X3TQ58"/>
<comment type="caution">
    <text evidence="1">The sequence shown here is derived from an EMBL/GenBank/DDBJ whole genome shotgun (WGS) entry which is preliminary data.</text>
</comment>
<evidence type="ECO:0000313" key="1">
    <source>
        <dbReference type="EMBL" id="KUJ77171.1"/>
    </source>
</evidence>
<dbReference type="EMBL" id="LQBP01000012">
    <property type="protein sequence ID" value="KUJ77171.1"/>
    <property type="molecule type" value="Genomic_DNA"/>
</dbReference>
<sequence>MSENAKTAFSSARLKLVSSVNAGPPFFKAMRLWRGIKVIPSGLAEVGSNWLQSIAQYTD</sequence>
<name>A0A0X3TQ58_9RHOB</name>
<dbReference type="Proteomes" id="UP000053690">
    <property type="component" value="Unassembled WGS sequence"/>
</dbReference>
<organism evidence="1 2">
    <name type="scientific">Ruegeria profundi</name>
    <dbReference type="NCBI Taxonomy" id="1685378"/>
    <lineage>
        <taxon>Bacteria</taxon>
        <taxon>Pseudomonadati</taxon>
        <taxon>Pseudomonadota</taxon>
        <taxon>Alphaproteobacteria</taxon>
        <taxon>Rhodobacterales</taxon>
        <taxon>Roseobacteraceae</taxon>
        <taxon>Ruegeria</taxon>
    </lineage>
</organism>
<proteinExistence type="predicted"/>
<evidence type="ECO:0000313" key="2">
    <source>
        <dbReference type="Proteomes" id="UP000053690"/>
    </source>
</evidence>
<keyword evidence="2" id="KW-1185">Reference proteome</keyword>
<reference evidence="2" key="1">
    <citation type="submission" date="2015-12" db="EMBL/GenBank/DDBJ databases">
        <authorList>
            <person name="Zhang G."/>
            <person name="Stingl U."/>
        </authorList>
    </citation>
    <scope>NUCLEOTIDE SEQUENCE [LARGE SCALE GENOMIC DNA]</scope>
    <source>
        <strain evidence="2">ZGT108</strain>
    </source>
</reference>
<protein>
    <submittedName>
        <fullName evidence="1">Uncharacterized protein</fullName>
    </submittedName>
</protein>
<gene>
    <name evidence="1" type="ORF">AVO44_18360</name>
</gene>